<gene>
    <name evidence="2" type="ORF">E4650_09900</name>
    <name evidence="1" type="ORF">E4650_10090</name>
</gene>
<dbReference type="AlphaFoldDB" id="A0A4Z0W0V1"/>
<protein>
    <submittedName>
        <fullName evidence="2">Restriction endonuclease</fullName>
    </submittedName>
</protein>
<organism evidence="2 3">
    <name type="scientific">Geotoga petraea</name>
    <dbReference type="NCBI Taxonomy" id="28234"/>
    <lineage>
        <taxon>Bacteria</taxon>
        <taxon>Thermotogati</taxon>
        <taxon>Thermotogota</taxon>
        <taxon>Thermotogae</taxon>
        <taxon>Petrotogales</taxon>
        <taxon>Petrotogaceae</taxon>
        <taxon>Geotoga</taxon>
    </lineage>
</organism>
<evidence type="ECO:0000313" key="3">
    <source>
        <dbReference type="Proteomes" id="UP000297288"/>
    </source>
</evidence>
<dbReference type="GO" id="GO:0004519">
    <property type="term" value="F:endonuclease activity"/>
    <property type="evidence" value="ECO:0007669"/>
    <property type="project" value="UniProtKB-KW"/>
</dbReference>
<dbReference type="PANTHER" id="PTHR38733">
    <property type="entry name" value="PROTEIN MCRC"/>
    <property type="match status" value="1"/>
</dbReference>
<dbReference type="OrthoDB" id="9786961at2"/>
<dbReference type="EMBL" id="SRME01000009">
    <property type="protein sequence ID" value="TGG86739.1"/>
    <property type="molecule type" value="Genomic_DNA"/>
</dbReference>
<keyword evidence="2" id="KW-0255">Endonuclease</keyword>
<dbReference type="PANTHER" id="PTHR38733:SF1">
    <property type="entry name" value="TYPE IV METHYL-DIRECTED RESTRICTION ENZYME ECOKMCRBC"/>
    <property type="match status" value="1"/>
</dbReference>
<accession>A0A4Z0W0V1</accession>
<proteinExistence type="predicted"/>
<reference evidence="2 3" key="1">
    <citation type="submission" date="2019-04" db="EMBL/GenBank/DDBJ databases">
        <title>Draft genome sequence data and analysis of a Fermenting Bacterium, Geotoga petraea strain HO-Geo1, isolated from heavy-oil petroleum reservoir in Russia.</title>
        <authorList>
            <person name="Grouzdev D.S."/>
            <person name="Semenova E.M."/>
            <person name="Sokolova D.S."/>
            <person name="Tourova T.P."/>
            <person name="Poltaraus A.B."/>
            <person name="Nazina T.N."/>
        </authorList>
    </citation>
    <scope>NUCLEOTIDE SEQUENCE [LARGE SCALE GENOMIC DNA]</scope>
    <source>
        <strain evidence="2 3">HO-Geo1</strain>
    </source>
</reference>
<keyword evidence="2" id="KW-0378">Hydrolase</keyword>
<dbReference type="Pfam" id="PF10117">
    <property type="entry name" value="McrBC"/>
    <property type="match status" value="1"/>
</dbReference>
<name>A0A4Z0W0V1_9BACT</name>
<dbReference type="Proteomes" id="UP000297288">
    <property type="component" value="Unassembled WGS sequence"/>
</dbReference>
<sequence length="354" mass="42812">MNFKVPIKNIYFMLCYSWNLLDMFDKTNTDNLKNIDEFYAFFSRILINTLNPLIKRGFERDYKEKNDELKTIKGKIDLSSTLKKMSLKTKGKIYCDYEEYESNILQNKIIKTTIYNLLKSQVLDKELKKSKKDESNNLKKQLHKIYAHFGNVDLIKLNSKIFNNVVFHRNNRIYKVIIRICELIYNDLLINENNDGHLFQAFQDDDKKMEKLFEDFVRKYYQHHRPELKPKKEQILWNFQGENLEMLPIMETDISLLNKQSNTKYIIDTKYYKDAMRSNYNKDKFISANLYQLFAYLNNYNNEQNYQMKGILLYPENGRELDYSYKYKDMDIEIKTINLNQDHEDIKKRLEEII</sequence>
<keyword evidence="2" id="KW-0540">Nuclease</keyword>
<comment type="caution">
    <text evidence="2">The sequence shown here is derived from an EMBL/GenBank/DDBJ whole genome shotgun (WGS) entry which is preliminary data.</text>
</comment>
<dbReference type="InterPro" id="IPR019292">
    <property type="entry name" value="McrC"/>
</dbReference>
<evidence type="ECO:0000313" key="1">
    <source>
        <dbReference type="EMBL" id="TGG86653.1"/>
    </source>
</evidence>
<evidence type="ECO:0000313" key="2">
    <source>
        <dbReference type="EMBL" id="TGG86739.1"/>
    </source>
</evidence>
<dbReference type="EMBL" id="SRME01000011">
    <property type="protein sequence ID" value="TGG86653.1"/>
    <property type="molecule type" value="Genomic_DNA"/>
</dbReference>
<dbReference type="RefSeq" id="WP_135403231.1">
    <property type="nucleotide sequence ID" value="NZ_SRME01000009.1"/>
</dbReference>